<accession>A0A8D8AGN3</accession>
<protein>
    <submittedName>
        <fullName evidence="1">(northern house mosquito) hypothetical protein</fullName>
    </submittedName>
</protein>
<organism evidence="1">
    <name type="scientific">Culex pipiens</name>
    <name type="common">House mosquito</name>
    <dbReference type="NCBI Taxonomy" id="7175"/>
    <lineage>
        <taxon>Eukaryota</taxon>
        <taxon>Metazoa</taxon>
        <taxon>Ecdysozoa</taxon>
        <taxon>Arthropoda</taxon>
        <taxon>Hexapoda</taxon>
        <taxon>Insecta</taxon>
        <taxon>Pterygota</taxon>
        <taxon>Neoptera</taxon>
        <taxon>Endopterygota</taxon>
        <taxon>Diptera</taxon>
        <taxon>Nematocera</taxon>
        <taxon>Culicoidea</taxon>
        <taxon>Culicidae</taxon>
        <taxon>Culicinae</taxon>
        <taxon>Culicini</taxon>
        <taxon>Culex</taxon>
        <taxon>Culex</taxon>
    </lineage>
</organism>
<dbReference type="EMBL" id="HBUE01028672">
    <property type="protein sequence ID" value="CAG6455494.1"/>
    <property type="molecule type" value="Transcribed_RNA"/>
</dbReference>
<sequence>MPNLLLSTCPSRCFSMRSFWASSFSRRRRALRARASEVDDVPELALEDGFFPLGTVNEGFWQRGQVNERSSTGTVSSTPAQQVCHQVRQWAQFIMSVVSGQKQAWQ</sequence>
<dbReference type="EMBL" id="HBUE01028670">
    <property type="protein sequence ID" value="CAG6455493.1"/>
    <property type="molecule type" value="Transcribed_RNA"/>
</dbReference>
<dbReference type="EMBL" id="HBUE01028669">
    <property type="protein sequence ID" value="CAG6455492.1"/>
    <property type="molecule type" value="Transcribed_RNA"/>
</dbReference>
<reference evidence="1" key="1">
    <citation type="submission" date="2021-05" db="EMBL/GenBank/DDBJ databases">
        <authorList>
            <person name="Alioto T."/>
            <person name="Alioto T."/>
            <person name="Gomez Garrido J."/>
        </authorList>
    </citation>
    <scope>NUCLEOTIDE SEQUENCE</scope>
</reference>
<name>A0A8D8AGN3_CULPI</name>
<dbReference type="AlphaFoldDB" id="A0A8D8AGN3"/>
<evidence type="ECO:0000313" key="1">
    <source>
        <dbReference type="EMBL" id="CAG6455494.1"/>
    </source>
</evidence>
<dbReference type="EMBL" id="HBUE01028673">
    <property type="protein sequence ID" value="CAG6455495.1"/>
    <property type="molecule type" value="Transcribed_RNA"/>
</dbReference>
<proteinExistence type="predicted"/>